<organism evidence="9">
    <name type="scientific">Castor canadensis</name>
    <name type="common">American beaver</name>
    <dbReference type="NCBI Taxonomy" id="51338"/>
    <lineage>
        <taxon>Eukaryota</taxon>
        <taxon>Metazoa</taxon>
        <taxon>Chordata</taxon>
        <taxon>Craniata</taxon>
        <taxon>Vertebrata</taxon>
        <taxon>Euteleostomi</taxon>
        <taxon>Mammalia</taxon>
        <taxon>Eutheria</taxon>
        <taxon>Euarchontoglires</taxon>
        <taxon>Glires</taxon>
        <taxon>Rodentia</taxon>
        <taxon>Castorimorpha</taxon>
        <taxon>Castoridae</taxon>
        <taxon>Castor</taxon>
    </lineage>
</organism>
<dbReference type="EMBL" id="GFFW01000565">
    <property type="protein sequence ID" value="JAV44223.1"/>
    <property type="molecule type" value="Transcribed_RNA"/>
</dbReference>
<keyword evidence="3" id="KW-0037">Angiogenesis</keyword>
<dbReference type="Gene3D" id="1.10.357.70">
    <property type="entry name" value="Exocyst complex component Sec6, C-terminal domain"/>
    <property type="match status" value="1"/>
</dbReference>
<protein>
    <recommendedName>
        <fullName evidence="6">Tumor necrosis factor alpha-induced protein 2</fullName>
    </recommendedName>
    <alternativeName>
        <fullName evidence="7">Primary response gene B94 protein</fullName>
    </alternativeName>
</protein>
<dbReference type="GO" id="GO:0000145">
    <property type="term" value="C:exocyst"/>
    <property type="evidence" value="ECO:0007669"/>
    <property type="project" value="InterPro"/>
</dbReference>
<dbReference type="RefSeq" id="XP_073923199.1">
    <property type="nucleotide sequence ID" value="XM_074067098.1"/>
</dbReference>
<dbReference type="PANTHER" id="PTHR21292">
    <property type="entry name" value="EXOCYST COMPLEX COMPONENT SEC6-RELATED"/>
    <property type="match status" value="1"/>
</dbReference>
<reference evidence="9" key="1">
    <citation type="journal article" date="2017" name="G3 (Bethesda)">
        <title>De Novo Genome and Transcriptome Assembly of the Canadian Beaver (Castor canadensis).</title>
        <authorList>
            <person name="Lok S."/>
            <person name="Paton T.A."/>
            <person name="Wang Z."/>
            <person name="Kaur G."/>
            <person name="Walker S."/>
            <person name="Yuen R.K."/>
            <person name="Sung W.W."/>
            <person name="Whitney J."/>
            <person name="Buchanan J.A."/>
            <person name="Trost B."/>
            <person name="Singh N."/>
            <person name="Apresto B."/>
            <person name="Chen N."/>
            <person name="Coole M."/>
            <person name="Dawson T.J."/>
            <person name="Ho K.Y."/>
            <person name="Hu Z."/>
            <person name="Pullenayegum S."/>
            <person name="Samler K."/>
            <person name="Shipstone A."/>
            <person name="Tsoi F."/>
            <person name="Wang T."/>
            <person name="Pereira S.L."/>
            <person name="Rostami P."/>
            <person name="Ryan C.A."/>
            <person name="Tong A.H."/>
            <person name="Ng K."/>
            <person name="Sundaravadanam Y."/>
            <person name="Simpson J.T."/>
            <person name="Lim B.K."/>
            <person name="Engstrom M.D."/>
            <person name="Dutton C.J."/>
            <person name="Kerr K.C."/>
            <person name="Franke M."/>
            <person name="Rapley W."/>
            <person name="Wintle R.F."/>
            <person name="Scherer S.W."/>
        </authorList>
    </citation>
    <scope>NUCLEOTIDE SEQUENCE</scope>
    <source>
        <strain evidence="9">Ward</strain>
        <tissue evidence="9">Leukocyte</tissue>
    </source>
</reference>
<dbReference type="Gene3D" id="1.10.357.50">
    <property type="match status" value="1"/>
</dbReference>
<sequence>MLKMMTFFQSLPSQQPMPETFHFPGSPPKLRSVSEAESETSMSEASSEDLMPPLLAGVAPGGEEEETAKKEKKKPKGLANMFSVFTKGKKKKKKGQPSSTEPESEPKTKPELDGPMPTVEELKEALELGRLEAARPLLALERELVAAAAAGGMSAEELVQRQSKVEALYVLLRGQVLGVLRRPLEVAPERLRQALAVVAEQELEDRRATAAGPRAAELAATRPRCWLQLWRGGVAEVAAERLAAPPTTGAEGLSEAERVFLHMGRTIKEDLVAAVERLKPLFPAEFDVVATYAKSYHEHFATHLSAMAQFELCERDTYLLLLWVQNFYPNEILSSPKLAGELQGIKLGSLLPPKQIRLLEATFLSNEVANVKELMTRALELESQRWTKDVAPQKLDGHCHSELAIDIMQIVSQGQTKAENITPDVGRQIKQVLLVEMARFLRSYQHTFDEFLERGKQLKNYRANVIANVNNCLSFRTSMEQKWQIPQNPSSHLLDPLNELKGHSFDILLQNLFVDLKPLFKKFTQTRWAAPAEILEEIFTTVFGRLPEFSELQDCFQKELMEAVHLHLVKEYIIRLSKPRLVLKTAEQQQQLAKHILANAEAIRDFCTKNGSPATWLHLALPTLAEIIRLQDPSAIKMEVATYAISYPDFSKGHLSAILAIKGNLSSSDVKSIRNILDIDMGVQEPSRSLFSLISIG</sequence>
<dbReference type="GO" id="GO:0051601">
    <property type="term" value="P:exocyst localization"/>
    <property type="evidence" value="ECO:0007669"/>
    <property type="project" value="TreeGrafter"/>
</dbReference>
<feature type="compositionally biased region" description="Low complexity" evidence="8">
    <location>
        <begin position="33"/>
        <end position="45"/>
    </location>
</feature>
<evidence type="ECO:0000256" key="7">
    <source>
        <dbReference type="ARBA" id="ARBA00079010"/>
    </source>
</evidence>
<accession>A0A250YKQ1</accession>
<gene>
    <name evidence="9" type="primary">TNFAIP2</name>
</gene>
<evidence type="ECO:0000256" key="5">
    <source>
        <dbReference type="ARBA" id="ARBA00054749"/>
    </source>
</evidence>
<dbReference type="InterPro" id="IPR010326">
    <property type="entry name" value="EXOC3/Sec6"/>
</dbReference>
<feature type="compositionally biased region" description="Polar residues" evidence="8">
    <location>
        <begin position="7"/>
        <end position="17"/>
    </location>
</feature>
<name>A0A250YKQ1_CASCN</name>
<keyword evidence="2" id="KW-0217">Developmental protein</keyword>
<comment type="function">
    <text evidence="5">May play a role as a mediator of inflammation and angiogenesis.</text>
</comment>
<evidence type="ECO:0000313" key="9">
    <source>
        <dbReference type="EMBL" id="JAV44223.1"/>
    </source>
</evidence>
<evidence type="ECO:0000256" key="3">
    <source>
        <dbReference type="ARBA" id="ARBA00022657"/>
    </source>
</evidence>
<keyword evidence="4" id="KW-0221">Differentiation</keyword>
<dbReference type="FunFam" id="1.10.357.70:FF:000004">
    <property type="entry name" value="Tumor necrosis factor alpha-induced protein 2"/>
    <property type="match status" value="1"/>
</dbReference>
<dbReference type="PANTHER" id="PTHR21292:SF4">
    <property type="entry name" value="TUMOR NECROSIS FACTOR ALPHA-INDUCED PROTEIN 2"/>
    <property type="match status" value="1"/>
</dbReference>
<evidence type="ECO:0000256" key="1">
    <source>
        <dbReference type="ARBA" id="ARBA00009447"/>
    </source>
</evidence>
<dbReference type="GO" id="GO:0001525">
    <property type="term" value="P:angiogenesis"/>
    <property type="evidence" value="ECO:0007669"/>
    <property type="project" value="UniProtKB-KW"/>
</dbReference>
<dbReference type="Pfam" id="PF06046">
    <property type="entry name" value="Sec6"/>
    <property type="match status" value="1"/>
</dbReference>
<evidence type="ECO:0000256" key="8">
    <source>
        <dbReference type="SAM" id="MobiDB-lite"/>
    </source>
</evidence>
<dbReference type="GO" id="GO:0030154">
    <property type="term" value="P:cell differentiation"/>
    <property type="evidence" value="ECO:0007669"/>
    <property type="project" value="UniProtKB-KW"/>
</dbReference>
<proteinExistence type="inferred from homology"/>
<dbReference type="RefSeq" id="XP_073923200.1">
    <property type="nucleotide sequence ID" value="XM_074067099.1"/>
</dbReference>
<evidence type="ECO:0000256" key="6">
    <source>
        <dbReference type="ARBA" id="ARBA00072723"/>
    </source>
</evidence>
<dbReference type="GO" id="GO:0006887">
    <property type="term" value="P:exocytosis"/>
    <property type="evidence" value="ECO:0007669"/>
    <property type="project" value="InterPro"/>
</dbReference>
<dbReference type="GeneID" id="109688812"/>
<comment type="similarity">
    <text evidence="1">Belongs to the SEC6 family.</text>
</comment>
<feature type="region of interest" description="Disordered" evidence="8">
    <location>
        <begin position="1"/>
        <end position="117"/>
    </location>
</feature>
<dbReference type="GO" id="GO:0000149">
    <property type="term" value="F:SNARE binding"/>
    <property type="evidence" value="ECO:0007669"/>
    <property type="project" value="TreeGrafter"/>
</dbReference>
<dbReference type="AlphaFoldDB" id="A0A250YKQ1"/>
<evidence type="ECO:0000256" key="4">
    <source>
        <dbReference type="ARBA" id="ARBA00022782"/>
    </source>
</evidence>
<evidence type="ECO:0000256" key="2">
    <source>
        <dbReference type="ARBA" id="ARBA00022473"/>
    </source>
</evidence>
<dbReference type="InterPro" id="IPR042532">
    <property type="entry name" value="EXOC3/Sec6_C"/>
</dbReference>